<sequence length="173" mass="18031">MARTLGIQVSLASVVLLTVSCSSPSREYAVPTDLCGVQVPVSALEPVLPAGDGVSLHPSAVGGNKRCRLHVDGESVLSTSIEPWEKDASAQDVARVALEVEPGDTQSEDRRFLYSKKGAVGRVICPGGNAAERSLWATVRVTHDDATEVEMKTLITAFADAVAASGECGQVVG</sequence>
<evidence type="ECO:0008006" key="3">
    <source>
        <dbReference type="Google" id="ProtNLM"/>
    </source>
</evidence>
<dbReference type="AlphaFoldDB" id="A0A918M7C3"/>
<gene>
    <name evidence="1" type="ORF">GCM10010274_62170</name>
</gene>
<name>A0A918M7C3_9ACTN</name>
<dbReference type="PROSITE" id="PS51257">
    <property type="entry name" value="PROKAR_LIPOPROTEIN"/>
    <property type="match status" value="1"/>
</dbReference>
<comment type="caution">
    <text evidence="1">The sequence shown here is derived from an EMBL/GenBank/DDBJ whole genome shotgun (WGS) entry which is preliminary data.</text>
</comment>
<evidence type="ECO:0000313" key="1">
    <source>
        <dbReference type="EMBL" id="GGU65034.1"/>
    </source>
</evidence>
<accession>A0A918M7C3</accession>
<reference evidence="1" key="1">
    <citation type="journal article" date="2014" name="Int. J. Syst. Evol. Microbiol.">
        <title>Complete genome sequence of Corynebacterium casei LMG S-19264T (=DSM 44701T), isolated from a smear-ripened cheese.</title>
        <authorList>
            <consortium name="US DOE Joint Genome Institute (JGI-PGF)"/>
            <person name="Walter F."/>
            <person name="Albersmeier A."/>
            <person name="Kalinowski J."/>
            <person name="Ruckert C."/>
        </authorList>
    </citation>
    <scope>NUCLEOTIDE SEQUENCE</scope>
    <source>
        <strain evidence="1">JCM 4391</strain>
    </source>
</reference>
<proteinExistence type="predicted"/>
<reference evidence="1" key="2">
    <citation type="submission" date="2020-09" db="EMBL/GenBank/DDBJ databases">
        <authorList>
            <person name="Sun Q."/>
            <person name="Ohkuma M."/>
        </authorList>
    </citation>
    <scope>NUCLEOTIDE SEQUENCE</scope>
    <source>
        <strain evidence="1">JCM 4391</strain>
    </source>
</reference>
<protein>
    <recommendedName>
        <fullName evidence="3">DUF3558 domain-containing protein</fullName>
    </recommendedName>
</protein>
<dbReference type="EMBL" id="BMTP01000024">
    <property type="protein sequence ID" value="GGU65034.1"/>
    <property type="molecule type" value="Genomic_DNA"/>
</dbReference>
<keyword evidence="2" id="KW-1185">Reference proteome</keyword>
<organism evidence="1 2">
    <name type="scientific">Streptomyces lavendofoliae</name>
    <dbReference type="NCBI Taxonomy" id="67314"/>
    <lineage>
        <taxon>Bacteria</taxon>
        <taxon>Bacillati</taxon>
        <taxon>Actinomycetota</taxon>
        <taxon>Actinomycetes</taxon>
        <taxon>Kitasatosporales</taxon>
        <taxon>Streptomycetaceae</taxon>
        <taxon>Streptomyces</taxon>
    </lineage>
</organism>
<dbReference type="Proteomes" id="UP000636661">
    <property type="component" value="Unassembled WGS sequence"/>
</dbReference>
<evidence type="ECO:0000313" key="2">
    <source>
        <dbReference type="Proteomes" id="UP000636661"/>
    </source>
</evidence>